<evidence type="ECO:0000313" key="4">
    <source>
        <dbReference type="Proteomes" id="UP001338125"/>
    </source>
</evidence>
<dbReference type="SMART" id="SM00164">
    <property type="entry name" value="TBC"/>
    <property type="match status" value="1"/>
</dbReference>
<feature type="compositionally biased region" description="Basic and acidic residues" evidence="1">
    <location>
        <begin position="334"/>
        <end position="355"/>
    </location>
</feature>
<feature type="region of interest" description="Disordered" evidence="1">
    <location>
        <begin position="606"/>
        <end position="634"/>
    </location>
</feature>
<name>A0ABR0SX27_9HYPO</name>
<feature type="compositionally biased region" description="Polar residues" evidence="1">
    <location>
        <begin position="269"/>
        <end position="280"/>
    </location>
</feature>
<feature type="region of interest" description="Disordered" evidence="1">
    <location>
        <begin position="735"/>
        <end position="761"/>
    </location>
</feature>
<feature type="region of interest" description="Disordered" evidence="1">
    <location>
        <begin position="170"/>
        <end position="371"/>
    </location>
</feature>
<dbReference type="InterPro" id="IPR000195">
    <property type="entry name" value="Rab-GAP-TBC_dom"/>
</dbReference>
<feature type="region of interest" description="Disordered" evidence="1">
    <location>
        <begin position="871"/>
        <end position="920"/>
    </location>
</feature>
<feature type="compositionally biased region" description="Polar residues" evidence="1">
    <location>
        <begin position="437"/>
        <end position="457"/>
    </location>
</feature>
<dbReference type="SUPFAM" id="SSF47923">
    <property type="entry name" value="Ypt/Rab-GAP domain of gyp1p"/>
    <property type="match status" value="2"/>
</dbReference>
<feature type="compositionally biased region" description="Low complexity" evidence="1">
    <location>
        <begin position="288"/>
        <end position="300"/>
    </location>
</feature>
<feature type="compositionally biased region" description="Polar residues" evidence="1">
    <location>
        <begin position="227"/>
        <end position="237"/>
    </location>
</feature>
<evidence type="ECO:0000259" key="2">
    <source>
        <dbReference type="PROSITE" id="PS50086"/>
    </source>
</evidence>
<protein>
    <submittedName>
        <fullName evidence="3">GTPase-activating protein gyp3</fullName>
    </submittedName>
</protein>
<sequence length="920" mass="102577">MSSMAISHTGESHRPVSRKQSIGGNRQISLYASRIKSPSPPPPPQRSQTTPPGVKYDGETAPQLPQIPPYRSPTSSPTSHSQVPWQEQPHPQPHPRTHHAGPLPVRDISRIISEAHSEFPLSPKSPGFDMHMPEHPPVENFSRPRKPSIKQPVTEPAKLRLAYVPPPLDLMHELHNGLPSTPATSRHRRQGHSVSSSNSAHNFPSASPLYPPPGDYLESSRSSRSRNGTSPPVSGNRSPFGFNRIDSAVSVPTPSGSAPWISGDELRSSFRSQLTASTAPGTAFTERSSVLTKVSSQSSLDAANPDEPSLEDVMGMYERGFCDDDDEEEDYQDDQDHDHVDDDKPDPGDNLDRRPTTAMSEPAQTTRPIDAFDVPAAQSALDAEIRQSKMLFTSLAFTSTVPALASHGLSFPQRRESARTVESERSVASEPPRNEAKVNSTHMSRPSITLSRSTSPASARIPVPEPEDPEARDRYGFKKESQYVTRAQYDSWNKTYTPYLARRRRKWIAYLKDNALMTERPNRFPSPNAKTKRFVRKGIPPDWRGAAWFYYAGGPAILAKHSGLYDKLLLRKAKQIDIEAIERDLHRTFPDNIQFKPSGFAADRLETTTSSERASQSTMTGSTSDGSGPGPVGLEGEPPIISSLRRILLAFSVYNPKIGYCQSLNFIAGLLLLFVETEEQCFWLLNVITHIYLPGTHEMSLEGSKVDLGVLMTELRDTMPGVWDKIGGELETEPVTRPMTSKSVRKSPRTPRLRRKDMPGLSTERLPPITLCMTAWFMSCYIGTLPIEATLRVWDVFFYEGSKTLFRVALAIFKLGESEIKAVSDPMEMFGVVQTMPRRMLDANQLMEACFRRRNGFNHLSQDVIEERRQERREKVRQDLQRQRGKTVTGGNLTQTEAEGEAQKKGTLFGKKKKTAEEAP</sequence>
<feature type="compositionally biased region" description="Polar residues" evidence="1">
    <location>
        <begin position="18"/>
        <end position="30"/>
    </location>
</feature>
<feature type="compositionally biased region" description="Acidic residues" evidence="1">
    <location>
        <begin position="323"/>
        <end position="333"/>
    </location>
</feature>
<dbReference type="PANTHER" id="PTHR47219">
    <property type="entry name" value="RAB GTPASE-ACTIVATING PROTEIN 1-LIKE"/>
    <property type="match status" value="1"/>
</dbReference>
<proteinExistence type="predicted"/>
<dbReference type="Pfam" id="PF00566">
    <property type="entry name" value="RabGAP-TBC"/>
    <property type="match status" value="2"/>
</dbReference>
<gene>
    <name evidence="3" type="ORF">PT974_02071</name>
</gene>
<dbReference type="Gene3D" id="1.10.8.270">
    <property type="entry name" value="putative rabgap domain of human tbc1 domain family member 14 like domains"/>
    <property type="match status" value="1"/>
</dbReference>
<dbReference type="Proteomes" id="UP001338125">
    <property type="component" value="Unassembled WGS sequence"/>
</dbReference>
<organism evidence="3 4">
    <name type="scientific">Cladobotryum mycophilum</name>
    <dbReference type="NCBI Taxonomy" id="491253"/>
    <lineage>
        <taxon>Eukaryota</taxon>
        <taxon>Fungi</taxon>
        <taxon>Dikarya</taxon>
        <taxon>Ascomycota</taxon>
        <taxon>Pezizomycotina</taxon>
        <taxon>Sordariomycetes</taxon>
        <taxon>Hypocreomycetidae</taxon>
        <taxon>Hypocreales</taxon>
        <taxon>Hypocreaceae</taxon>
        <taxon>Cladobotryum</taxon>
    </lineage>
</organism>
<feature type="compositionally biased region" description="Low complexity" evidence="1">
    <location>
        <begin position="72"/>
        <end position="89"/>
    </location>
</feature>
<evidence type="ECO:0000313" key="3">
    <source>
        <dbReference type="EMBL" id="KAK5996731.1"/>
    </source>
</evidence>
<feature type="compositionally biased region" description="Polar residues" evidence="1">
    <location>
        <begin position="192"/>
        <end position="205"/>
    </location>
</feature>
<dbReference type="EMBL" id="JAVFKD010000002">
    <property type="protein sequence ID" value="KAK5996731.1"/>
    <property type="molecule type" value="Genomic_DNA"/>
</dbReference>
<feature type="compositionally biased region" description="Low complexity" evidence="1">
    <location>
        <begin position="615"/>
        <end position="626"/>
    </location>
</feature>
<reference evidence="3 4" key="1">
    <citation type="submission" date="2024-01" db="EMBL/GenBank/DDBJ databases">
        <title>Complete genome of Cladobotryum mycophilum ATHUM6906.</title>
        <authorList>
            <person name="Christinaki A.C."/>
            <person name="Myridakis A.I."/>
            <person name="Kouvelis V.N."/>
        </authorList>
    </citation>
    <scope>NUCLEOTIDE SEQUENCE [LARGE SCALE GENOMIC DNA]</scope>
    <source>
        <strain evidence="3 4">ATHUM6906</strain>
    </source>
</reference>
<keyword evidence="4" id="KW-1185">Reference proteome</keyword>
<dbReference type="Gene3D" id="1.10.472.80">
    <property type="entry name" value="Ypt/Rab-GAP domain of gyp1p, domain 3"/>
    <property type="match status" value="1"/>
</dbReference>
<feature type="region of interest" description="Disordered" evidence="1">
    <location>
        <begin position="1"/>
        <end position="158"/>
    </location>
</feature>
<comment type="caution">
    <text evidence="3">The sequence shown here is derived from an EMBL/GenBank/DDBJ whole genome shotgun (WGS) entry which is preliminary data.</text>
</comment>
<feature type="domain" description="Rab-GAP TBC" evidence="2">
    <location>
        <begin position="538"/>
        <end position="801"/>
    </location>
</feature>
<evidence type="ECO:0000256" key="1">
    <source>
        <dbReference type="SAM" id="MobiDB-lite"/>
    </source>
</evidence>
<feature type="compositionally biased region" description="Basic and acidic residues" evidence="1">
    <location>
        <begin position="871"/>
        <end position="882"/>
    </location>
</feature>
<feature type="compositionally biased region" description="Basic and acidic residues" evidence="1">
    <location>
        <begin position="413"/>
        <end position="436"/>
    </location>
</feature>
<dbReference type="PANTHER" id="PTHR47219:SF20">
    <property type="entry name" value="TBC1 DOMAIN FAMILY MEMBER 2B"/>
    <property type="match status" value="1"/>
</dbReference>
<feature type="compositionally biased region" description="Basic residues" evidence="1">
    <location>
        <begin position="743"/>
        <end position="755"/>
    </location>
</feature>
<feature type="compositionally biased region" description="Basic and acidic residues" evidence="1">
    <location>
        <begin position="107"/>
        <end position="117"/>
    </location>
</feature>
<dbReference type="InterPro" id="IPR035969">
    <property type="entry name" value="Rab-GAP_TBC_sf"/>
</dbReference>
<feature type="compositionally biased region" description="Polar residues" evidence="1">
    <location>
        <begin position="357"/>
        <end position="367"/>
    </location>
</feature>
<feature type="region of interest" description="Disordered" evidence="1">
    <location>
        <begin position="413"/>
        <end position="472"/>
    </location>
</feature>
<dbReference type="InterPro" id="IPR050302">
    <property type="entry name" value="Rab_GAP_TBC_domain"/>
</dbReference>
<accession>A0ABR0SX27</accession>
<dbReference type="PROSITE" id="PS50086">
    <property type="entry name" value="TBC_RABGAP"/>
    <property type="match status" value="1"/>
</dbReference>